<feature type="domain" description="Mycothiol-dependent maleylpyruvate isomerase metal-binding" evidence="1">
    <location>
        <begin position="8"/>
        <end position="130"/>
    </location>
</feature>
<dbReference type="InterPro" id="IPR017520">
    <property type="entry name" value="CHP03086"/>
</dbReference>
<keyword evidence="3" id="KW-1185">Reference proteome</keyword>
<protein>
    <submittedName>
        <fullName evidence="2">TIGR03086 family protein</fullName>
    </submittedName>
</protein>
<dbReference type="Proteomes" id="UP001156441">
    <property type="component" value="Unassembled WGS sequence"/>
</dbReference>
<evidence type="ECO:0000313" key="2">
    <source>
        <dbReference type="EMBL" id="MCT2585777.1"/>
    </source>
</evidence>
<gene>
    <name evidence="2" type="ORF">JT362_21915</name>
</gene>
<dbReference type="NCBIfam" id="TIGR03086">
    <property type="entry name" value="TIGR03086 family metal-binding protein"/>
    <property type="match status" value="1"/>
</dbReference>
<name>A0ABT2JD41_9PSEU</name>
<organism evidence="2 3">
    <name type="scientific">Actinophytocola gossypii</name>
    <dbReference type="NCBI Taxonomy" id="2812003"/>
    <lineage>
        <taxon>Bacteria</taxon>
        <taxon>Bacillati</taxon>
        <taxon>Actinomycetota</taxon>
        <taxon>Actinomycetes</taxon>
        <taxon>Pseudonocardiales</taxon>
        <taxon>Pseudonocardiaceae</taxon>
    </lineage>
</organism>
<dbReference type="Gene3D" id="1.20.120.450">
    <property type="entry name" value="dinb family like domain"/>
    <property type="match status" value="1"/>
</dbReference>
<evidence type="ECO:0000313" key="3">
    <source>
        <dbReference type="Proteomes" id="UP001156441"/>
    </source>
</evidence>
<dbReference type="EMBL" id="JAFFZE010000016">
    <property type="protein sequence ID" value="MCT2585777.1"/>
    <property type="molecule type" value="Genomic_DNA"/>
</dbReference>
<dbReference type="NCBIfam" id="TIGR03083">
    <property type="entry name" value="maleylpyruvate isomerase family mycothiol-dependent enzyme"/>
    <property type="match status" value="1"/>
</dbReference>
<dbReference type="InterPro" id="IPR034660">
    <property type="entry name" value="DinB/YfiT-like"/>
</dbReference>
<dbReference type="Pfam" id="PF11716">
    <property type="entry name" value="MDMPI_N"/>
    <property type="match status" value="1"/>
</dbReference>
<reference evidence="2 3" key="1">
    <citation type="submission" date="2021-02" db="EMBL/GenBank/DDBJ databases">
        <title>Actinophytocola xerophila sp. nov., isolated from soil of cotton cropping field.</title>
        <authorList>
            <person name="Huang R."/>
            <person name="Chen X."/>
            <person name="Ge X."/>
            <person name="Liu W."/>
        </authorList>
    </citation>
    <scope>NUCLEOTIDE SEQUENCE [LARGE SCALE GENOMIC DNA]</scope>
    <source>
        <strain evidence="2 3">S1-96</strain>
    </source>
</reference>
<sequence>MSEKFIAPAAATLLGVVHEIKPDQLTAPTPCAEYDVRALVHHLLFWGPSLVGAGRKELVRPPAAAESDVDLAGDDWVTALERLVGELVAAWSEPTAWQGVTWMGSDHELPAGQVGGMVTGELVLHSWDLARATGQRPGWDESLAEFVRAEVARNADQGRAMGVYGPAVAVGSDASALDRALALSGRDPAWTG</sequence>
<dbReference type="InterPro" id="IPR017517">
    <property type="entry name" value="Maleyloyr_isom"/>
</dbReference>
<dbReference type="RefSeq" id="WP_260193470.1">
    <property type="nucleotide sequence ID" value="NZ_JAFFZE010000016.1"/>
</dbReference>
<dbReference type="InterPro" id="IPR024344">
    <property type="entry name" value="MDMPI_metal-binding"/>
</dbReference>
<comment type="caution">
    <text evidence="2">The sequence shown here is derived from an EMBL/GenBank/DDBJ whole genome shotgun (WGS) entry which is preliminary data.</text>
</comment>
<evidence type="ECO:0000259" key="1">
    <source>
        <dbReference type="Pfam" id="PF11716"/>
    </source>
</evidence>
<dbReference type="SUPFAM" id="SSF109854">
    <property type="entry name" value="DinB/YfiT-like putative metalloenzymes"/>
    <property type="match status" value="1"/>
</dbReference>
<proteinExistence type="predicted"/>
<accession>A0ABT2JD41</accession>